<dbReference type="EMBL" id="CP002038">
    <property type="protein sequence ID" value="ADM97797.1"/>
    <property type="molecule type" value="Genomic_DNA"/>
</dbReference>
<dbReference type="AlphaFoldDB" id="E0SHN2"/>
<keyword evidence="2" id="KW-1185">Reference proteome</keyword>
<protein>
    <submittedName>
        <fullName evidence="1">Uncharacterized protein</fullName>
    </submittedName>
</protein>
<sequence>MELPEANPSAETAPAALPSLIPRALTKNNDGPGLRFSNKAAKANAIKLVCSMVSLSSSGLFVSITVSFDINSHEYKIK</sequence>
<reference evidence="1 2" key="1">
    <citation type="journal article" date="2011" name="J. Bacteriol.">
        <title>Genome sequence of the plant-pathogenic bacterium Dickeya dadantii 3937.</title>
        <authorList>
            <person name="Glasner J.D."/>
            <person name="Yang C.H."/>
            <person name="Reverchon S."/>
            <person name="Hugouvieux-Cotte-Pattat N."/>
            <person name="Condemine G."/>
            <person name="Bohin J.P."/>
            <person name="Van Gijsegem F."/>
            <person name="Yang S."/>
            <person name="Franza T."/>
            <person name="Expert D."/>
            <person name="Plunkett G. III"/>
            <person name="San Francisco M.J."/>
            <person name="Charkowski A.O."/>
            <person name="Py B."/>
            <person name="Bell K."/>
            <person name="Rauscher L."/>
            <person name="Rodriguez-Palenzuela P."/>
            <person name="Toussaint A."/>
            <person name="Holeva M.C."/>
            <person name="He S.Y."/>
            <person name="Douet V."/>
            <person name="Boccara M."/>
            <person name="Blanco C."/>
            <person name="Toth I."/>
            <person name="Anderson B.D."/>
            <person name="Biehl B.S."/>
            <person name="Mau B."/>
            <person name="Flynn S.M."/>
            <person name="Barras F."/>
            <person name="Lindeberg M."/>
            <person name="Birch P.R."/>
            <person name="Tsuyumu S."/>
            <person name="Shi X."/>
            <person name="Hibbing M."/>
            <person name="Yap M.N."/>
            <person name="Carpentier M."/>
            <person name="Dassa E."/>
            <person name="Umehara M."/>
            <person name="Kim J.F."/>
            <person name="Rusch M."/>
            <person name="Soni P."/>
            <person name="Mayhew G.F."/>
            <person name="Fouts D.E."/>
            <person name="Gill S.R."/>
            <person name="Blattner F.R."/>
            <person name="Keen N.T."/>
            <person name="Perna N.T."/>
        </authorList>
    </citation>
    <scope>NUCLEOTIDE SEQUENCE [LARGE SCALE GENOMIC DNA]</scope>
    <source>
        <strain evidence="1 2">3937</strain>
    </source>
</reference>
<name>E0SHN2_DICD3</name>
<dbReference type="HOGENOM" id="CLU_2616306_0_0_6"/>
<organism evidence="1 2">
    <name type="scientific">Dickeya dadantii (strain 3937)</name>
    <name type="common">Erwinia chrysanthemi (strain 3937)</name>
    <dbReference type="NCBI Taxonomy" id="198628"/>
    <lineage>
        <taxon>Bacteria</taxon>
        <taxon>Pseudomonadati</taxon>
        <taxon>Pseudomonadota</taxon>
        <taxon>Gammaproteobacteria</taxon>
        <taxon>Enterobacterales</taxon>
        <taxon>Pectobacteriaceae</taxon>
        <taxon>Dickeya</taxon>
    </lineage>
</organism>
<dbReference type="Proteomes" id="UP000006859">
    <property type="component" value="Chromosome"/>
</dbReference>
<proteinExistence type="predicted"/>
<evidence type="ECO:0000313" key="1">
    <source>
        <dbReference type="EMBL" id="ADM97797.1"/>
    </source>
</evidence>
<gene>
    <name evidence="1" type="ordered locus">Dda3937_04521</name>
</gene>
<accession>E0SHN2</accession>
<evidence type="ECO:0000313" key="2">
    <source>
        <dbReference type="Proteomes" id="UP000006859"/>
    </source>
</evidence>
<dbReference type="KEGG" id="ddd:Dda3937_04521"/>